<dbReference type="RefSeq" id="WP_378141772.1">
    <property type="nucleotide sequence ID" value="NZ_JBHSEF010000023.1"/>
</dbReference>
<proteinExistence type="predicted"/>
<keyword evidence="2" id="KW-1185">Reference proteome</keyword>
<dbReference type="EMBL" id="JBHSEF010000023">
    <property type="protein sequence ID" value="MFC4355305.1"/>
    <property type="molecule type" value="Genomic_DNA"/>
</dbReference>
<dbReference type="InterPro" id="IPR038559">
    <property type="entry name" value="XkdN-like_sf"/>
</dbReference>
<accession>A0ABV8UWG3</accession>
<name>A0ABV8UWG3_9BACL</name>
<organism evidence="1 2">
    <name type="scientific">Chryseomicrobium palamuruense</name>
    <dbReference type="NCBI Taxonomy" id="682973"/>
    <lineage>
        <taxon>Bacteria</taxon>
        <taxon>Bacillati</taxon>
        <taxon>Bacillota</taxon>
        <taxon>Bacilli</taxon>
        <taxon>Bacillales</taxon>
        <taxon>Caryophanaceae</taxon>
        <taxon>Chryseomicrobium</taxon>
    </lineage>
</organism>
<comment type="caution">
    <text evidence="1">The sequence shown here is derived from an EMBL/GenBank/DDBJ whole genome shotgun (WGS) entry which is preliminary data.</text>
</comment>
<dbReference type="Pfam" id="PF08890">
    <property type="entry name" value="Phage_TAC_5"/>
    <property type="match status" value="1"/>
</dbReference>
<evidence type="ECO:0008006" key="3">
    <source>
        <dbReference type="Google" id="ProtNLM"/>
    </source>
</evidence>
<reference evidence="2" key="1">
    <citation type="journal article" date="2019" name="Int. J. Syst. Evol. Microbiol.">
        <title>The Global Catalogue of Microorganisms (GCM) 10K type strain sequencing project: providing services to taxonomists for standard genome sequencing and annotation.</title>
        <authorList>
            <consortium name="The Broad Institute Genomics Platform"/>
            <consortium name="The Broad Institute Genome Sequencing Center for Infectious Disease"/>
            <person name="Wu L."/>
            <person name="Ma J."/>
        </authorList>
    </citation>
    <scope>NUCLEOTIDE SEQUENCE [LARGE SCALE GENOMIC DNA]</scope>
    <source>
        <strain evidence="2">CCUG 50353</strain>
    </source>
</reference>
<gene>
    <name evidence="1" type="ORF">ACFO0S_09625</name>
</gene>
<evidence type="ECO:0000313" key="1">
    <source>
        <dbReference type="EMBL" id="MFC4355305.1"/>
    </source>
</evidence>
<protein>
    <recommendedName>
        <fullName evidence="3">Phage portal protein</fullName>
    </recommendedName>
</protein>
<dbReference type="InterPro" id="IPR014986">
    <property type="entry name" value="XkdN-like"/>
</dbReference>
<evidence type="ECO:0000313" key="2">
    <source>
        <dbReference type="Proteomes" id="UP001595733"/>
    </source>
</evidence>
<dbReference type="Proteomes" id="UP001595733">
    <property type="component" value="Unassembled WGS sequence"/>
</dbReference>
<sequence>MSNLNRFLKSNKIQKENTTFPATKSLTDEQGNALEWVIKPLTTKENEDIRDACTFEVPVKGKANMYRPKLNSSLYLAKMMVKSVVEPNLYNAELQDSYNVKTPEDLLKEMIDDPGEYNEFASFIQNFNGFNTTLEEKVEEAKN</sequence>
<dbReference type="Gene3D" id="3.30.2220.30">
    <property type="match status" value="1"/>
</dbReference>